<dbReference type="OrthoDB" id="2020542at2759"/>
<evidence type="ECO:0000256" key="3">
    <source>
        <dbReference type="ARBA" id="ARBA00022989"/>
    </source>
</evidence>
<feature type="transmembrane region" description="Helical" evidence="6">
    <location>
        <begin position="202"/>
        <end position="222"/>
    </location>
</feature>
<evidence type="ECO:0000313" key="8">
    <source>
        <dbReference type="EMBL" id="CAF2859781.1"/>
    </source>
</evidence>
<dbReference type="PANTHER" id="PTHR11827:SF6">
    <property type="entry name" value="SOLUTE CARRIER FAMILY 12 MEMBER 8"/>
    <property type="match status" value="1"/>
</dbReference>
<sequence length="302" mass="33577">MSKKDSERQPLQSGGGNTDLYGGQKPQDDTELFADHQGSEAPPWWLSHFLVSEKVFFGTWDGVYTSCLINIFGVIVFLRSGWMVAQAGMGGACLIVLSATGLILLAVLSAIGICERCHVQSGGVYFFDFTYPRLKKRCRYWDYFTSLDRQLEMHCVQRVLVKPLQVLFMTLLRHGLKEVVAALVIILLTCINLAGVKWVVRLQFVLLIILLLGAADFGFGSLRTSKDTSKGFIGWNFTLIQNNFHEKYTGHHNWFSVFGVFFPALTGVMAGINMSGDLRNPSRDIAVGTLSAVGTGYEIFIL</sequence>
<dbReference type="GO" id="GO:1990573">
    <property type="term" value="P:potassium ion import across plasma membrane"/>
    <property type="evidence" value="ECO:0007669"/>
    <property type="project" value="TreeGrafter"/>
</dbReference>
<feature type="transmembrane region" description="Helical" evidence="6">
    <location>
        <begin position="62"/>
        <end position="82"/>
    </location>
</feature>
<keyword evidence="9" id="KW-1185">Reference proteome</keyword>
<dbReference type="GO" id="GO:0055075">
    <property type="term" value="P:potassium ion homeostasis"/>
    <property type="evidence" value="ECO:0007669"/>
    <property type="project" value="TreeGrafter"/>
</dbReference>
<dbReference type="InterPro" id="IPR004842">
    <property type="entry name" value="SLC12A_fam"/>
</dbReference>
<evidence type="ECO:0000256" key="5">
    <source>
        <dbReference type="SAM" id="MobiDB-lite"/>
    </source>
</evidence>
<protein>
    <submittedName>
        <fullName evidence="8">SLC12A8</fullName>
    </submittedName>
</protein>
<dbReference type="AlphaFoldDB" id="A0A7R8CM49"/>
<proteinExistence type="predicted"/>
<dbReference type="GO" id="GO:0015379">
    <property type="term" value="F:potassium:chloride symporter activity"/>
    <property type="evidence" value="ECO:0007669"/>
    <property type="project" value="TreeGrafter"/>
</dbReference>
<evidence type="ECO:0000256" key="4">
    <source>
        <dbReference type="ARBA" id="ARBA00023136"/>
    </source>
</evidence>
<dbReference type="EMBL" id="HG994594">
    <property type="protein sequence ID" value="CAF2859781.1"/>
    <property type="molecule type" value="Genomic_DNA"/>
</dbReference>
<dbReference type="Pfam" id="PF00324">
    <property type="entry name" value="AA_permease"/>
    <property type="match status" value="1"/>
</dbReference>
<feature type="transmembrane region" description="Helical" evidence="6">
    <location>
        <begin position="254"/>
        <end position="272"/>
    </location>
</feature>
<evidence type="ECO:0000256" key="2">
    <source>
        <dbReference type="ARBA" id="ARBA00022692"/>
    </source>
</evidence>
<keyword evidence="2 6" id="KW-0812">Transmembrane</keyword>
<evidence type="ECO:0000259" key="7">
    <source>
        <dbReference type="Pfam" id="PF00324"/>
    </source>
</evidence>
<name>A0A7R8CM49_LEPSM</name>
<evidence type="ECO:0000256" key="6">
    <source>
        <dbReference type="SAM" id="Phobius"/>
    </source>
</evidence>
<comment type="subcellular location">
    <subcellularLocation>
        <location evidence="1">Membrane</location>
        <topology evidence="1">Multi-pass membrane protein</topology>
    </subcellularLocation>
</comment>
<feature type="transmembrane region" description="Helical" evidence="6">
    <location>
        <begin position="88"/>
        <end position="111"/>
    </location>
</feature>
<gene>
    <name evidence="8" type="ORF">LSAA_6009</name>
</gene>
<dbReference type="Proteomes" id="UP000675881">
    <property type="component" value="Chromosome 15"/>
</dbReference>
<reference evidence="8" key="1">
    <citation type="submission" date="2021-02" db="EMBL/GenBank/DDBJ databases">
        <authorList>
            <person name="Bekaert M."/>
        </authorList>
    </citation>
    <scope>NUCLEOTIDE SEQUENCE</scope>
    <source>
        <strain evidence="8">IoA-00</strain>
    </source>
</reference>
<evidence type="ECO:0000256" key="1">
    <source>
        <dbReference type="ARBA" id="ARBA00004141"/>
    </source>
</evidence>
<dbReference type="Gene3D" id="1.20.1740.10">
    <property type="entry name" value="Amino acid/polyamine transporter I"/>
    <property type="match status" value="1"/>
</dbReference>
<organism evidence="8 9">
    <name type="scientific">Lepeophtheirus salmonis</name>
    <name type="common">Salmon louse</name>
    <name type="synonym">Caligus salmonis</name>
    <dbReference type="NCBI Taxonomy" id="72036"/>
    <lineage>
        <taxon>Eukaryota</taxon>
        <taxon>Metazoa</taxon>
        <taxon>Ecdysozoa</taxon>
        <taxon>Arthropoda</taxon>
        <taxon>Crustacea</taxon>
        <taxon>Multicrustacea</taxon>
        <taxon>Hexanauplia</taxon>
        <taxon>Copepoda</taxon>
        <taxon>Siphonostomatoida</taxon>
        <taxon>Caligidae</taxon>
        <taxon>Lepeophtheirus</taxon>
    </lineage>
</organism>
<feature type="transmembrane region" description="Helical" evidence="6">
    <location>
        <begin position="179"/>
        <end position="196"/>
    </location>
</feature>
<keyword evidence="3 6" id="KW-1133">Transmembrane helix</keyword>
<feature type="region of interest" description="Disordered" evidence="5">
    <location>
        <begin position="1"/>
        <end position="27"/>
    </location>
</feature>
<dbReference type="GO" id="GO:0006884">
    <property type="term" value="P:cell volume homeostasis"/>
    <property type="evidence" value="ECO:0007669"/>
    <property type="project" value="TreeGrafter"/>
</dbReference>
<dbReference type="GO" id="GO:0016020">
    <property type="term" value="C:membrane"/>
    <property type="evidence" value="ECO:0007669"/>
    <property type="project" value="UniProtKB-SubCell"/>
</dbReference>
<evidence type="ECO:0000313" key="9">
    <source>
        <dbReference type="Proteomes" id="UP000675881"/>
    </source>
</evidence>
<dbReference type="PANTHER" id="PTHR11827">
    <property type="entry name" value="SOLUTE CARRIER FAMILY 12, CATION COTRANSPORTERS"/>
    <property type="match status" value="1"/>
</dbReference>
<dbReference type="GO" id="GO:0055064">
    <property type="term" value="P:chloride ion homeostasis"/>
    <property type="evidence" value="ECO:0007669"/>
    <property type="project" value="TreeGrafter"/>
</dbReference>
<accession>A0A7R8CM49</accession>
<feature type="domain" description="Amino acid permease/ SLC12A" evidence="7">
    <location>
        <begin position="65"/>
        <end position="293"/>
    </location>
</feature>
<keyword evidence="4 6" id="KW-0472">Membrane</keyword>
<dbReference type="InterPro" id="IPR004841">
    <property type="entry name" value="AA-permease/SLC12A_dom"/>
</dbReference>